<dbReference type="Proteomes" id="UP001597252">
    <property type="component" value="Unassembled WGS sequence"/>
</dbReference>
<evidence type="ECO:0000313" key="3">
    <source>
        <dbReference type="Proteomes" id="UP001597252"/>
    </source>
</evidence>
<dbReference type="PROSITE" id="PS50878">
    <property type="entry name" value="RT_POL"/>
    <property type="match status" value="1"/>
</dbReference>
<keyword evidence="2" id="KW-0548">Nucleotidyltransferase</keyword>
<feature type="domain" description="Reverse transcriptase" evidence="1">
    <location>
        <begin position="1"/>
        <end position="134"/>
    </location>
</feature>
<keyword evidence="2" id="KW-0695">RNA-directed DNA polymerase</keyword>
<evidence type="ECO:0000259" key="1">
    <source>
        <dbReference type="PROSITE" id="PS50878"/>
    </source>
</evidence>
<accession>A0ABW4E5T8</accession>
<dbReference type="Pfam" id="PF00078">
    <property type="entry name" value="RVT_1"/>
    <property type="match status" value="1"/>
</dbReference>
<reference evidence="3" key="1">
    <citation type="journal article" date="2019" name="Int. J. Syst. Evol. Microbiol.">
        <title>The Global Catalogue of Microorganisms (GCM) 10K type strain sequencing project: providing services to taxonomists for standard genome sequencing and annotation.</title>
        <authorList>
            <consortium name="The Broad Institute Genomics Platform"/>
            <consortium name="The Broad Institute Genome Sequencing Center for Infectious Disease"/>
            <person name="Wu L."/>
            <person name="Ma J."/>
        </authorList>
    </citation>
    <scope>NUCLEOTIDE SEQUENCE [LARGE SCALE GENOMIC DNA]</scope>
    <source>
        <strain evidence="3">CCM 8903</strain>
    </source>
</reference>
<comment type="caution">
    <text evidence="2">The sequence shown here is derived from an EMBL/GenBank/DDBJ whole genome shotgun (WGS) entry which is preliminary data.</text>
</comment>
<organism evidence="2 3">
    <name type="scientific">Lacticaseibacillus baoqingensis</name>
    <dbReference type="NCBI Taxonomy" id="2486013"/>
    <lineage>
        <taxon>Bacteria</taxon>
        <taxon>Bacillati</taxon>
        <taxon>Bacillota</taxon>
        <taxon>Bacilli</taxon>
        <taxon>Lactobacillales</taxon>
        <taxon>Lactobacillaceae</taxon>
        <taxon>Lacticaseibacillus</taxon>
    </lineage>
</organism>
<dbReference type="RefSeq" id="WP_225419501.1">
    <property type="nucleotide sequence ID" value="NZ_JBHTON010000025.1"/>
</dbReference>
<proteinExistence type="predicted"/>
<keyword evidence="3" id="KW-1185">Reference proteome</keyword>
<gene>
    <name evidence="2" type="ORF">ACFQ5J_08500</name>
</gene>
<evidence type="ECO:0000313" key="2">
    <source>
        <dbReference type="EMBL" id="MFD1485267.1"/>
    </source>
</evidence>
<keyword evidence="2" id="KW-0808">Transferase</keyword>
<dbReference type="GO" id="GO:0003964">
    <property type="term" value="F:RNA-directed DNA polymerase activity"/>
    <property type="evidence" value="ECO:0007669"/>
    <property type="project" value="UniProtKB-KW"/>
</dbReference>
<dbReference type="CDD" id="cd01646">
    <property type="entry name" value="RT_Bac_retron_I"/>
    <property type="match status" value="1"/>
</dbReference>
<dbReference type="EMBL" id="JBHTON010000025">
    <property type="protein sequence ID" value="MFD1485267.1"/>
    <property type="molecule type" value="Genomic_DNA"/>
</dbReference>
<sequence length="364" mass="41614">MRTALERTLPTVNDKSFAHPLDRTVERLQCNQTNGIPQGGELFNFIAEIVLGYSDILLSEKLKNLNDVDWQVVRYRDDYRIFSNSKEIAEKIVKVFADVLFDLNMHFNTNKTGLVSDIIESAIKPDKVYWNSRVPIIMPKVWDGKYRRVNYQLTLQKHLLEILWLSKKFPNSGSISKALISFAKRLDQQNEIEELIEPLISIVADIVSKNPKAVAPGVGVLSKLPLKGQQEPSKSAEIVSKITTKLENTPNLEYLDVWLQRLSILSGSELKFSGKICNTLKDPNYTIWDSSFVTGRYPCRTLLMKLGSRSLHQKFPLKCLMFSVSITCECKLIRRNIIMYYGGIVSLRCNYPVGESMIRKVDFL</sequence>
<protein>
    <submittedName>
        <fullName evidence="2">RNA-directed DNA polymerase</fullName>
    </submittedName>
</protein>
<name>A0ABW4E5T8_9LACO</name>
<dbReference type="InterPro" id="IPR000477">
    <property type="entry name" value="RT_dom"/>
</dbReference>